<gene>
    <name evidence="1" type="ORF">FKG95_22035</name>
</gene>
<dbReference type="EMBL" id="VHSH01000008">
    <property type="protein sequence ID" value="TQV76312.1"/>
    <property type="molecule type" value="Genomic_DNA"/>
</dbReference>
<comment type="caution">
    <text evidence="1">The sequence shown here is derived from an EMBL/GenBank/DDBJ whole genome shotgun (WGS) entry which is preliminary data.</text>
</comment>
<keyword evidence="2" id="KW-1185">Reference proteome</keyword>
<evidence type="ECO:0000313" key="2">
    <source>
        <dbReference type="Proteomes" id="UP000315252"/>
    </source>
</evidence>
<organism evidence="1 2">
    <name type="scientific">Denitrobaculum tricleocarpae</name>
    <dbReference type="NCBI Taxonomy" id="2591009"/>
    <lineage>
        <taxon>Bacteria</taxon>
        <taxon>Pseudomonadati</taxon>
        <taxon>Pseudomonadota</taxon>
        <taxon>Alphaproteobacteria</taxon>
        <taxon>Rhodospirillales</taxon>
        <taxon>Rhodospirillaceae</taxon>
        <taxon>Denitrobaculum</taxon>
    </lineage>
</organism>
<sequence>MEPQSLYTRSWESGQKHRVKRRSSFPVAPIKAGSHLKDFSGERREDRTGKILAAKSLYGSLQASPALLWQGL</sequence>
<protein>
    <submittedName>
        <fullName evidence="1">Uncharacterized protein</fullName>
    </submittedName>
</protein>
<dbReference type="RefSeq" id="WP_142898575.1">
    <property type="nucleotide sequence ID" value="NZ_ML660059.1"/>
</dbReference>
<name>A0A545TGF2_9PROT</name>
<dbReference type="Proteomes" id="UP000315252">
    <property type="component" value="Unassembled WGS sequence"/>
</dbReference>
<dbReference type="AlphaFoldDB" id="A0A545TGF2"/>
<evidence type="ECO:0000313" key="1">
    <source>
        <dbReference type="EMBL" id="TQV76312.1"/>
    </source>
</evidence>
<proteinExistence type="predicted"/>
<reference evidence="1 2" key="1">
    <citation type="submission" date="2019-06" db="EMBL/GenBank/DDBJ databases">
        <title>Whole genome sequence for Rhodospirillaceae sp. R148.</title>
        <authorList>
            <person name="Wang G."/>
        </authorList>
    </citation>
    <scope>NUCLEOTIDE SEQUENCE [LARGE SCALE GENOMIC DNA]</scope>
    <source>
        <strain evidence="1 2">R148</strain>
    </source>
</reference>
<accession>A0A545TGF2</accession>